<protein>
    <submittedName>
        <fullName evidence="7">Methylamine utilization protein MauE</fullName>
    </submittedName>
</protein>
<reference evidence="7 8" key="1">
    <citation type="submission" date="2018-06" db="EMBL/GenBank/DDBJ databases">
        <title>Genomic Encyclopedia of Archaeal and Bacterial Type Strains, Phase II (KMG-II): from individual species to whole genera.</title>
        <authorList>
            <person name="Goeker M."/>
        </authorList>
    </citation>
    <scope>NUCLEOTIDE SEQUENCE [LARGE SCALE GENOMIC DNA]</scope>
    <source>
        <strain evidence="7 8">ATCC BAA-1881</strain>
    </source>
</reference>
<feature type="transmembrane region" description="Helical" evidence="5">
    <location>
        <begin position="82"/>
        <end position="101"/>
    </location>
</feature>
<dbReference type="Proteomes" id="UP000248806">
    <property type="component" value="Unassembled WGS sequence"/>
</dbReference>
<feature type="transmembrane region" description="Helical" evidence="5">
    <location>
        <begin position="6"/>
        <end position="25"/>
    </location>
</feature>
<evidence type="ECO:0000256" key="4">
    <source>
        <dbReference type="ARBA" id="ARBA00023136"/>
    </source>
</evidence>
<dbReference type="Pfam" id="PF07291">
    <property type="entry name" value="MauE"/>
    <property type="match status" value="1"/>
</dbReference>
<proteinExistence type="predicted"/>
<evidence type="ECO:0000256" key="2">
    <source>
        <dbReference type="ARBA" id="ARBA00022692"/>
    </source>
</evidence>
<feature type="transmembrane region" description="Helical" evidence="5">
    <location>
        <begin position="52"/>
        <end position="76"/>
    </location>
</feature>
<dbReference type="AlphaFoldDB" id="A0A326TTZ1"/>
<accession>A0A326TTZ1</accession>
<evidence type="ECO:0000313" key="8">
    <source>
        <dbReference type="Proteomes" id="UP000248806"/>
    </source>
</evidence>
<dbReference type="GO" id="GO:0016020">
    <property type="term" value="C:membrane"/>
    <property type="evidence" value="ECO:0007669"/>
    <property type="project" value="UniProtKB-SubCell"/>
</dbReference>
<dbReference type="InterPro" id="IPR009908">
    <property type="entry name" value="Methylamine_util_MauE"/>
</dbReference>
<evidence type="ECO:0000259" key="6">
    <source>
        <dbReference type="Pfam" id="PF07291"/>
    </source>
</evidence>
<name>A0A326TTZ1_THEHA</name>
<comment type="caution">
    <text evidence="7">The sequence shown here is derived from an EMBL/GenBank/DDBJ whole genome shotgun (WGS) entry which is preliminary data.</text>
</comment>
<dbReference type="EMBL" id="QKUF01000046">
    <property type="protein sequence ID" value="PZW19491.1"/>
    <property type="molecule type" value="Genomic_DNA"/>
</dbReference>
<feature type="transmembrane region" description="Helical" evidence="5">
    <location>
        <begin position="121"/>
        <end position="141"/>
    </location>
</feature>
<comment type="subcellular location">
    <subcellularLocation>
        <location evidence="1">Membrane</location>
        <topology evidence="1">Multi-pass membrane protein</topology>
    </subcellularLocation>
</comment>
<gene>
    <name evidence="7" type="ORF">EI42_06050</name>
</gene>
<evidence type="ECO:0000313" key="7">
    <source>
        <dbReference type="EMBL" id="PZW19491.1"/>
    </source>
</evidence>
<dbReference type="GO" id="GO:0030416">
    <property type="term" value="P:methylamine metabolic process"/>
    <property type="evidence" value="ECO:0007669"/>
    <property type="project" value="InterPro"/>
</dbReference>
<keyword evidence="3 5" id="KW-1133">Transmembrane helix</keyword>
<evidence type="ECO:0000256" key="1">
    <source>
        <dbReference type="ARBA" id="ARBA00004141"/>
    </source>
</evidence>
<organism evidence="7 8">
    <name type="scientific">Thermosporothrix hazakensis</name>
    <dbReference type="NCBI Taxonomy" id="644383"/>
    <lineage>
        <taxon>Bacteria</taxon>
        <taxon>Bacillati</taxon>
        <taxon>Chloroflexota</taxon>
        <taxon>Ktedonobacteria</taxon>
        <taxon>Ktedonobacterales</taxon>
        <taxon>Thermosporotrichaceae</taxon>
        <taxon>Thermosporothrix</taxon>
    </lineage>
</organism>
<keyword evidence="2 5" id="KW-0812">Transmembrane</keyword>
<evidence type="ECO:0000256" key="5">
    <source>
        <dbReference type="SAM" id="Phobius"/>
    </source>
</evidence>
<keyword evidence="4 5" id="KW-0472">Membrane</keyword>
<keyword evidence="8" id="KW-1185">Reference proteome</keyword>
<dbReference type="OrthoDB" id="4462029at2"/>
<dbReference type="UniPathway" id="UPA00895"/>
<dbReference type="RefSeq" id="WP_111326265.1">
    <property type="nucleotide sequence ID" value="NZ_BIFX01000003.1"/>
</dbReference>
<feature type="transmembrane region" description="Helical" evidence="5">
    <location>
        <begin position="153"/>
        <end position="171"/>
    </location>
</feature>
<feature type="domain" description="Methylamine utilisation protein MauE" evidence="6">
    <location>
        <begin position="9"/>
        <end position="141"/>
    </location>
</feature>
<sequence length="183" mass="20375">MSIVITCVFFFLRFFLSIIFLSAGISKLRHPLAFQAAIQSYRLVPVAFERHFHLSFLAAFLLFPLEIGCGICLLTGVFLIPALWACSVLLCLFSIAIAINLSRGRSDISCHCAGILGNQKLSWWQLLRNAGLLVCCLLLLWGPISSGLGREDIVVPMLLLATVVILGLVLFQQVRVHWLYLID</sequence>
<evidence type="ECO:0000256" key="3">
    <source>
        <dbReference type="ARBA" id="ARBA00022989"/>
    </source>
</evidence>